<dbReference type="PANTHER" id="PTHR30419:SF31">
    <property type="entry name" value="BLR3139 PROTEIN"/>
    <property type="match status" value="1"/>
</dbReference>
<evidence type="ECO:0000313" key="6">
    <source>
        <dbReference type="EMBL" id="MBK1698203.1"/>
    </source>
</evidence>
<organism evidence="6 7">
    <name type="scientific">Rhodovibrio salinarum</name>
    <dbReference type="NCBI Taxonomy" id="1087"/>
    <lineage>
        <taxon>Bacteria</taxon>
        <taxon>Pseudomonadati</taxon>
        <taxon>Pseudomonadota</taxon>
        <taxon>Alphaproteobacteria</taxon>
        <taxon>Rhodospirillales</taxon>
        <taxon>Rhodovibrionaceae</taxon>
        <taxon>Rhodovibrio</taxon>
    </lineage>
</organism>
<keyword evidence="4" id="KW-0804">Transcription</keyword>
<dbReference type="PRINTS" id="PR00039">
    <property type="entry name" value="HTHLYSR"/>
</dbReference>
<evidence type="ECO:0000313" key="7">
    <source>
        <dbReference type="Proteomes" id="UP000778970"/>
    </source>
</evidence>
<protein>
    <submittedName>
        <fullName evidence="6">LysR family transcriptional regulator</fullName>
    </submittedName>
</protein>
<dbReference type="InterPro" id="IPR000847">
    <property type="entry name" value="LysR_HTH_N"/>
</dbReference>
<keyword evidence="7" id="KW-1185">Reference proteome</keyword>
<dbReference type="InterPro" id="IPR036390">
    <property type="entry name" value="WH_DNA-bd_sf"/>
</dbReference>
<name>A0A934V0R2_9PROT</name>
<dbReference type="RefSeq" id="WP_051432051.1">
    <property type="nucleotide sequence ID" value="NZ_NRRE01000026.1"/>
</dbReference>
<evidence type="ECO:0000256" key="1">
    <source>
        <dbReference type="ARBA" id="ARBA00009437"/>
    </source>
</evidence>
<accession>A0A934V0R2</accession>
<proteinExistence type="inferred from homology"/>
<keyword evidence="3" id="KW-0238">DNA-binding</keyword>
<evidence type="ECO:0000256" key="3">
    <source>
        <dbReference type="ARBA" id="ARBA00023125"/>
    </source>
</evidence>
<reference evidence="6" key="1">
    <citation type="submission" date="2017-08" db="EMBL/GenBank/DDBJ databases">
        <authorList>
            <person name="Imhoff J.F."/>
            <person name="Rahn T."/>
            <person name="Kuenzel S."/>
            <person name="Neulinger S.C."/>
        </authorList>
    </citation>
    <scope>NUCLEOTIDE SEQUENCE</scope>
    <source>
        <strain evidence="6">DSM 9154</strain>
    </source>
</reference>
<dbReference type="Gene3D" id="1.10.10.10">
    <property type="entry name" value="Winged helix-like DNA-binding domain superfamily/Winged helix DNA-binding domain"/>
    <property type="match status" value="1"/>
</dbReference>
<dbReference type="SUPFAM" id="SSF53850">
    <property type="entry name" value="Periplasmic binding protein-like II"/>
    <property type="match status" value="1"/>
</dbReference>
<dbReference type="CDD" id="cd05466">
    <property type="entry name" value="PBP2_LTTR_substrate"/>
    <property type="match status" value="1"/>
</dbReference>
<dbReference type="SUPFAM" id="SSF46785">
    <property type="entry name" value="Winged helix' DNA-binding domain"/>
    <property type="match status" value="1"/>
</dbReference>
<dbReference type="GO" id="GO:0003700">
    <property type="term" value="F:DNA-binding transcription factor activity"/>
    <property type="evidence" value="ECO:0007669"/>
    <property type="project" value="InterPro"/>
</dbReference>
<dbReference type="EMBL" id="NRRE01000026">
    <property type="protein sequence ID" value="MBK1698203.1"/>
    <property type="molecule type" value="Genomic_DNA"/>
</dbReference>
<dbReference type="Pfam" id="PF03466">
    <property type="entry name" value="LysR_substrate"/>
    <property type="match status" value="1"/>
</dbReference>
<dbReference type="Proteomes" id="UP000778970">
    <property type="component" value="Unassembled WGS sequence"/>
</dbReference>
<evidence type="ECO:0000256" key="2">
    <source>
        <dbReference type="ARBA" id="ARBA00023015"/>
    </source>
</evidence>
<sequence>MSFQQFKYLDALARHRHFGRASVACNVTQPTLSAGIRALEQELGTRLVHRTHRFEGLTAEGERVLAWAQRMLFEWENLRGNLLDVDACLSGRLRLGTIPTALPAVSVITERLCQQHPNVSANVLSMTSNQILEGLEQFRLDIGLTYLNNEPLPDLETLPLYRERYVLLTPRDGPFGARRTVTWQEAATLRLCLLNGDMQNRRIIDGAFHQAGADPTPRVDTNSIVTLCAHIHPGGWSSVLPAALLSTIVQPAGAVGVPLVEPELTPTVGFVTRRTELPSRLITAAWSCARDLPPHTLTGRDDELPLARVDSAGVTAD</sequence>
<dbReference type="Gene3D" id="3.40.190.290">
    <property type="match status" value="1"/>
</dbReference>
<feature type="domain" description="HTH lysR-type" evidence="5">
    <location>
        <begin position="1"/>
        <end position="58"/>
    </location>
</feature>
<comment type="similarity">
    <text evidence="1">Belongs to the LysR transcriptional regulatory family.</text>
</comment>
<dbReference type="PANTHER" id="PTHR30419">
    <property type="entry name" value="HTH-TYPE TRANSCRIPTIONAL REGULATOR YBHD"/>
    <property type="match status" value="1"/>
</dbReference>
<comment type="caution">
    <text evidence="6">The sequence shown here is derived from an EMBL/GenBank/DDBJ whole genome shotgun (WGS) entry which is preliminary data.</text>
</comment>
<dbReference type="GO" id="GO:0005829">
    <property type="term" value="C:cytosol"/>
    <property type="evidence" value="ECO:0007669"/>
    <property type="project" value="TreeGrafter"/>
</dbReference>
<keyword evidence="2" id="KW-0805">Transcription regulation</keyword>
<dbReference type="InterPro" id="IPR050950">
    <property type="entry name" value="HTH-type_LysR_regulators"/>
</dbReference>
<evidence type="ECO:0000256" key="4">
    <source>
        <dbReference type="ARBA" id="ARBA00023163"/>
    </source>
</evidence>
<reference evidence="6" key="2">
    <citation type="journal article" date="2020" name="Microorganisms">
        <title>Osmotic Adaptation and Compatible Solute Biosynthesis of Phototrophic Bacteria as Revealed from Genome Analyses.</title>
        <authorList>
            <person name="Imhoff J.F."/>
            <person name="Rahn T."/>
            <person name="Kunzel S."/>
            <person name="Keller A."/>
            <person name="Neulinger S.C."/>
        </authorList>
    </citation>
    <scope>NUCLEOTIDE SEQUENCE</scope>
    <source>
        <strain evidence="6">DSM 9154</strain>
    </source>
</reference>
<gene>
    <name evidence="6" type="ORF">CKO21_13225</name>
</gene>
<dbReference type="GO" id="GO:0003677">
    <property type="term" value="F:DNA binding"/>
    <property type="evidence" value="ECO:0007669"/>
    <property type="project" value="UniProtKB-KW"/>
</dbReference>
<evidence type="ECO:0000259" key="5">
    <source>
        <dbReference type="PROSITE" id="PS50931"/>
    </source>
</evidence>
<dbReference type="AlphaFoldDB" id="A0A934V0R2"/>
<dbReference type="InterPro" id="IPR036388">
    <property type="entry name" value="WH-like_DNA-bd_sf"/>
</dbReference>
<dbReference type="FunFam" id="1.10.10.10:FF:000001">
    <property type="entry name" value="LysR family transcriptional regulator"/>
    <property type="match status" value="1"/>
</dbReference>
<dbReference type="PROSITE" id="PS50931">
    <property type="entry name" value="HTH_LYSR"/>
    <property type="match status" value="1"/>
</dbReference>
<dbReference type="InterPro" id="IPR005119">
    <property type="entry name" value="LysR_subst-bd"/>
</dbReference>
<dbReference type="Pfam" id="PF00126">
    <property type="entry name" value="HTH_1"/>
    <property type="match status" value="1"/>
</dbReference>